<name>A0A8X6U2X2_NEPPI</name>
<evidence type="ECO:0000313" key="2">
    <source>
        <dbReference type="Proteomes" id="UP000887013"/>
    </source>
</evidence>
<dbReference type="OrthoDB" id="6469003at2759"/>
<dbReference type="AlphaFoldDB" id="A0A8X6U2X2"/>
<reference evidence="1" key="1">
    <citation type="submission" date="2020-08" db="EMBL/GenBank/DDBJ databases">
        <title>Multicomponent nature underlies the extraordinary mechanical properties of spider dragline silk.</title>
        <authorList>
            <person name="Kono N."/>
            <person name="Nakamura H."/>
            <person name="Mori M."/>
            <person name="Yoshida Y."/>
            <person name="Ohtoshi R."/>
            <person name="Malay A.D."/>
            <person name="Moran D.A.P."/>
            <person name="Tomita M."/>
            <person name="Numata K."/>
            <person name="Arakawa K."/>
        </authorList>
    </citation>
    <scope>NUCLEOTIDE SEQUENCE</scope>
</reference>
<proteinExistence type="predicted"/>
<sequence length="160" mass="18788">MKRSVTSPFSPVNPFSKSSPGLNLSDFLHRHHLLGLVTICIAFRSTDPAALPDDWSNGQDREVDLRSPVSNSFHRAERFHVYIVAEVDFAYYICIPLTTNIYDYHVFPSVRVCFSSYSLWRRRAARWLKLPEHFYIPDHEKRREKIERGKYEESVQTARQ</sequence>
<evidence type="ECO:0000313" key="1">
    <source>
        <dbReference type="EMBL" id="GFT84868.1"/>
    </source>
</evidence>
<comment type="caution">
    <text evidence="1">The sequence shown here is derived from an EMBL/GenBank/DDBJ whole genome shotgun (WGS) entry which is preliminary data.</text>
</comment>
<gene>
    <name evidence="1" type="ORF">NPIL_344021</name>
</gene>
<keyword evidence="2" id="KW-1185">Reference proteome</keyword>
<organism evidence="1 2">
    <name type="scientific">Nephila pilipes</name>
    <name type="common">Giant wood spider</name>
    <name type="synonym">Nephila maculata</name>
    <dbReference type="NCBI Taxonomy" id="299642"/>
    <lineage>
        <taxon>Eukaryota</taxon>
        <taxon>Metazoa</taxon>
        <taxon>Ecdysozoa</taxon>
        <taxon>Arthropoda</taxon>
        <taxon>Chelicerata</taxon>
        <taxon>Arachnida</taxon>
        <taxon>Araneae</taxon>
        <taxon>Araneomorphae</taxon>
        <taxon>Entelegynae</taxon>
        <taxon>Araneoidea</taxon>
        <taxon>Nephilidae</taxon>
        <taxon>Nephila</taxon>
    </lineage>
</organism>
<dbReference type="EMBL" id="BMAW01023839">
    <property type="protein sequence ID" value="GFT84868.1"/>
    <property type="molecule type" value="Genomic_DNA"/>
</dbReference>
<dbReference type="Proteomes" id="UP000887013">
    <property type="component" value="Unassembled WGS sequence"/>
</dbReference>
<accession>A0A8X6U2X2</accession>
<protein>
    <submittedName>
        <fullName evidence="1">Uncharacterized protein</fullName>
    </submittedName>
</protein>